<organism evidence="1 2">
    <name type="scientific">Brevundimonas phage vB_BpoS-Gurke</name>
    <dbReference type="NCBI Taxonomy" id="2948599"/>
    <lineage>
        <taxon>Viruses</taxon>
        <taxon>Duplodnaviria</taxon>
        <taxon>Heunggongvirae</taxon>
        <taxon>Uroviricota</taxon>
        <taxon>Caudoviricetes</taxon>
        <taxon>Jeanschmidtviridae</taxon>
        <taxon>Kikimoravirus</taxon>
        <taxon>Kikimoravirus gurke</taxon>
    </lineage>
</organism>
<protein>
    <submittedName>
        <fullName evidence="1">Uncharacterized protein</fullName>
    </submittedName>
</protein>
<dbReference type="EMBL" id="ON529850">
    <property type="protein sequence ID" value="UTC28485.1"/>
    <property type="molecule type" value="Genomic_DNA"/>
</dbReference>
<evidence type="ECO:0000313" key="1">
    <source>
        <dbReference type="EMBL" id="UTC28485.1"/>
    </source>
</evidence>
<gene>
    <name evidence="1" type="ORF">GURKE_04830</name>
</gene>
<name>A0A9E7N3S4_9CAUD</name>
<dbReference type="Proteomes" id="UP001055634">
    <property type="component" value="Segment"/>
</dbReference>
<reference evidence="1" key="1">
    <citation type="submission" date="2022-04" db="EMBL/GenBank/DDBJ databases">
        <authorList>
            <person name="Friedrich I."/>
            <person name="Schneider D."/>
            <person name="Poehlein A."/>
            <person name="Hertel R."/>
            <person name="Daniel R."/>
        </authorList>
    </citation>
    <scope>NUCLEOTIDE SEQUENCE</scope>
</reference>
<keyword evidence="2" id="KW-1185">Reference proteome</keyword>
<proteinExistence type="predicted"/>
<sequence>MQTLAQLTAAAIVPEYSVLTPELIAAREVLGYQHMHAEADVAKAREIVEAAEEADAVTRAAYRVESGRLFDAADAFAQAYIVSALWTGVEFKHGDPRADGDRAHDFEPCDVRPETLRDMIADCATFVTANRATIESAIATGKVVCGPDFDEWGRAGHDFWLTRNGHGAGFWDGDWPEPQAERLSQAAREFGDYDLATGDDGSVGAM</sequence>
<accession>A0A9E7N3S4</accession>
<evidence type="ECO:0000313" key="2">
    <source>
        <dbReference type="Proteomes" id="UP001055634"/>
    </source>
</evidence>